<evidence type="ECO:0000256" key="5">
    <source>
        <dbReference type="SAM" id="MobiDB-lite"/>
    </source>
</evidence>
<feature type="domain" description="Translocation and assembly module TamB C-terminal" evidence="6">
    <location>
        <begin position="750"/>
        <end position="1095"/>
    </location>
</feature>
<keyword evidence="8" id="KW-1185">Reference proteome</keyword>
<evidence type="ECO:0000256" key="1">
    <source>
        <dbReference type="ARBA" id="ARBA00004167"/>
    </source>
</evidence>
<dbReference type="OrthoDB" id="7784409at2"/>
<evidence type="ECO:0000259" key="6">
    <source>
        <dbReference type="Pfam" id="PF04357"/>
    </source>
</evidence>
<accession>A0A0U1NNE6</accession>
<dbReference type="RefSeq" id="WP_048599648.1">
    <property type="nucleotide sequence ID" value="NZ_CVPC01000013.1"/>
</dbReference>
<organism evidence="7 8">
    <name type="scientific">Nereida ignava</name>
    <dbReference type="NCBI Taxonomy" id="282199"/>
    <lineage>
        <taxon>Bacteria</taxon>
        <taxon>Pseudomonadati</taxon>
        <taxon>Pseudomonadota</taxon>
        <taxon>Alphaproteobacteria</taxon>
        <taxon>Rhodobacterales</taxon>
        <taxon>Roseobacteraceae</taxon>
        <taxon>Nereida</taxon>
    </lineage>
</organism>
<evidence type="ECO:0000256" key="2">
    <source>
        <dbReference type="ARBA" id="ARBA00022692"/>
    </source>
</evidence>
<dbReference type="PANTHER" id="PTHR36985">
    <property type="entry name" value="TRANSLOCATION AND ASSEMBLY MODULE SUBUNIT TAMB"/>
    <property type="match status" value="1"/>
</dbReference>
<evidence type="ECO:0000313" key="7">
    <source>
        <dbReference type="EMBL" id="CRK76251.1"/>
    </source>
</evidence>
<reference evidence="7 8" key="1">
    <citation type="submission" date="2015-04" db="EMBL/GenBank/DDBJ databases">
        <authorList>
            <person name="Syromyatnikov M.Y."/>
            <person name="Popov V.N."/>
        </authorList>
    </citation>
    <scope>NUCLEOTIDE SEQUENCE [LARGE SCALE GENOMIC DNA]</scope>
    <source>
        <strain evidence="7 8">CECT 5292</strain>
    </source>
</reference>
<dbReference type="Pfam" id="PF04357">
    <property type="entry name" value="TamB"/>
    <property type="match status" value="1"/>
</dbReference>
<gene>
    <name evidence="7" type="ORF">NIG5292_02308</name>
</gene>
<feature type="region of interest" description="Disordered" evidence="5">
    <location>
        <begin position="848"/>
        <end position="868"/>
    </location>
</feature>
<dbReference type="GO" id="GO:0005886">
    <property type="term" value="C:plasma membrane"/>
    <property type="evidence" value="ECO:0007669"/>
    <property type="project" value="InterPro"/>
</dbReference>
<evidence type="ECO:0000313" key="8">
    <source>
        <dbReference type="Proteomes" id="UP000048949"/>
    </source>
</evidence>
<evidence type="ECO:0000256" key="4">
    <source>
        <dbReference type="ARBA" id="ARBA00023136"/>
    </source>
</evidence>
<keyword evidence="3" id="KW-1133">Transmembrane helix</keyword>
<keyword evidence="4" id="KW-0472">Membrane</keyword>
<dbReference type="InterPro" id="IPR007452">
    <property type="entry name" value="TamB_C"/>
</dbReference>
<proteinExistence type="predicted"/>
<dbReference type="STRING" id="282199.GCA_001049735_02307"/>
<dbReference type="Proteomes" id="UP000048949">
    <property type="component" value="Unassembled WGS sequence"/>
</dbReference>
<dbReference type="AlphaFoldDB" id="A0A0U1NNE6"/>
<comment type="subcellular location">
    <subcellularLocation>
        <location evidence="1">Membrane</location>
        <topology evidence="1">Single-pass membrane protein</topology>
    </subcellularLocation>
</comment>
<sequence length="1095" mass="113563">MGWGLRKWGLSGWLFASFLAIVVAFSVPLHAQTSDEDRGYLAGLLESSLGGEGREVTIRGFKGALSSEATIDEIEIADFDGTWLRISNATLIWSRAALLSGRIGVDTLAAEKIELFRLPNAEESGLPAAEATPFRLPELPVSIEIGSLTAPDITLGETVLGAPARLSLLASASLIDGAIDVTFNANRTDGQRGSFEGAVTYANENAVLGIDLQLAEGEGGLAAKALNLPESPSVDLAIQGAGPLDAFGASLALATNDTERLRGSITLNAVGQMQITEGLEVADSASDLAFVADVAGDVAPLFLPEYQTFFGDDVSLKVRGTRRASGAVELHTLNAKTSTLDLNGSLRLNTALWPEFIDLNGVIETSSGAPILLPIGGVPTTVGRVSLDVDYDSAKADTWRARIGVGRFARDTVSARRLGIEGGGTLVPAGASIGSIAGVFALEALDLDAGDAGLNEALGETVRASFFTEYTQGLPFELSNLTVDGDEYGLRGTARVSGLDDAFETAFDVSARADNLSRFSAVASMPLSGAAAFSMTGNADAGGRFSVVAQGTGQSLRLGEPMADVLLRGTSEISANLRRDEAGTQLEKFSLSNPQLSAEATASLSSTVSSANFDGTLADLGLIIPNVSGPLNVTGSADSAGGDWEVTTALLGPAGARANTQGSVSRDGIADLVIDGTIPLQLANPFIEPRTVQGRADVDARLQGPLGLAALSGAIDLNDLRISAPSVGIALTQGVGQIRVSQSTAQIELRAQASTGGAAQVDGNIALSKGLGAQLDIRLENIGFLDPDLYRTQVSGDLDVSGLLAAGPRISGQLVLGETDVTIPSTGLTSFGVVPEIVHHGASAGAEATQRRAGLSRADAPSQSNSPLQLDISIDAPQQIFVRGRGLDAELGGQLRIQGSPDALVSVGRFDLLRGRLDLLTKRFVLDEGSVQLIGDFDPFIRFVASTETGAGTASVILSGRASDPEVTFEATPAAAPDEVLAQIFFEKGVDQLSAFQALQLATAVRRLQGRGGEGVVAKLRRGLELDDLDVSTDDDGSVAVRAGKYVSQNVYTEVEVDDESAVSLNIDLTRNLVGRGSVSSDGKSSIGLFFEKDY</sequence>
<dbReference type="EMBL" id="CVQV01000013">
    <property type="protein sequence ID" value="CRK76251.1"/>
    <property type="molecule type" value="Genomic_DNA"/>
</dbReference>
<keyword evidence="2" id="KW-0812">Transmembrane</keyword>
<dbReference type="GO" id="GO:0097347">
    <property type="term" value="C:TAM protein secretion complex"/>
    <property type="evidence" value="ECO:0007669"/>
    <property type="project" value="TreeGrafter"/>
</dbReference>
<dbReference type="GO" id="GO:0009306">
    <property type="term" value="P:protein secretion"/>
    <property type="evidence" value="ECO:0007669"/>
    <property type="project" value="InterPro"/>
</dbReference>
<name>A0A0U1NNE6_9RHOB</name>
<evidence type="ECO:0000256" key="3">
    <source>
        <dbReference type="ARBA" id="ARBA00022989"/>
    </source>
</evidence>
<protein>
    <recommendedName>
        <fullName evidence="6">Translocation and assembly module TamB C-terminal domain-containing protein</fullName>
    </recommendedName>
</protein>
<dbReference type="PANTHER" id="PTHR36985:SF1">
    <property type="entry name" value="TRANSLOCATION AND ASSEMBLY MODULE SUBUNIT TAMB"/>
    <property type="match status" value="1"/>
</dbReference>